<keyword evidence="1" id="KW-1133">Transmembrane helix</keyword>
<evidence type="ECO:0000313" key="2">
    <source>
        <dbReference type="EMBL" id="MBO1267570.1"/>
    </source>
</evidence>
<keyword evidence="1" id="KW-0812">Transmembrane</keyword>
<dbReference type="AlphaFoldDB" id="A0A939KNG3"/>
<dbReference type="Gene3D" id="1.20.1740.10">
    <property type="entry name" value="Amino acid/polyamine transporter I"/>
    <property type="match status" value="1"/>
</dbReference>
<feature type="transmembrane region" description="Helical" evidence="1">
    <location>
        <begin position="293"/>
        <end position="316"/>
    </location>
</feature>
<feature type="transmembrane region" description="Helical" evidence="1">
    <location>
        <begin position="354"/>
        <end position="375"/>
    </location>
</feature>
<protein>
    <submittedName>
        <fullName evidence="2">Amino acid transporter</fullName>
    </submittedName>
</protein>
<feature type="transmembrane region" description="Helical" evidence="1">
    <location>
        <begin position="387"/>
        <end position="406"/>
    </location>
</feature>
<dbReference type="RefSeq" id="WP_207615372.1">
    <property type="nucleotide sequence ID" value="NZ_JAFNLL010000010.1"/>
</dbReference>
<proteinExistence type="predicted"/>
<dbReference type="Proteomes" id="UP000664164">
    <property type="component" value="Unassembled WGS sequence"/>
</dbReference>
<gene>
    <name evidence="2" type="ORF">J1902_06150</name>
</gene>
<feature type="transmembrane region" description="Helical" evidence="1">
    <location>
        <begin position="195"/>
        <end position="218"/>
    </location>
</feature>
<keyword evidence="3" id="KW-1185">Reference proteome</keyword>
<keyword evidence="1" id="KW-0472">Membrane</keyword>
<name>A0A939KNG3_9MICC</name>
<feature type="transmembrane region" description="Helical" evidence="1">
    <location>
        <begin position="470"/>
        <end position="487"/>
    </location>
</feature>
<feature type="transmembrane region" description="Helical" evidence="1">
    <location>
        <begin position="230"/>
        <end position="252"/>
    </location>
</feature>
<feature type="transmembrane region" description="Helical" evidence="1">
    <location>
        <begin position="412"/>
        <end position="434"/>
    </location>
</feature>
<comment type="caution">
    <text evidence="2">The sequence shown here is derived from an EMBL/GenBank/DDBJ whole genome shotgun (WGS) entry which is preliminary data.</text>
</comment>
<feature type="transmembrane region" description="Helical" evidence="1">
    <location>
        <begin position="172"/>
        <end position="188"/>
    </location>
</feature>
<evidence type="ECO:0000256" key="1">
    <source>
        <dbReference type="SAM" id="Phobius"/>
    </source>
</evidence>
<feature type="transmembrane region" description="Helical" evidence="1">
    <location>
        <begin position="130"/>
        <end position="152"/>
    </location>
</feature>
<reference evidence="2" key="1">
    <citation type="submission" date="2021-03" db="EMBL/GenBank/DDBJ databases">
        <title>A new species, PO-11, isolated from a karst cave deposit.</title>
        <authorList>
            <person name="Zhaoxiaoyong W."/>
        </authorList>
    </citation>
    <scope>NUCLEOTIDE SEQUENCE</scope>
    <source>
        <strain evidence="2">PO-11</strain>
    </source>
</reference>
<feature type="transmembrane region" description="Helical" evidence="1">
    <location>
        <begin position="446"/>
        <end position="464"/>
    </location>
</feature>
<dbReference type="EMBL" id="JAFNLL010000010">
    <property type="protein sequence ID" value="MBO1267570.1"/>
    <property type="molecule type" value="Genomic_DNA"/>
</dbReference>
<evidence type="ECO:0000313" key="3">
    <source>
        <dbReference type="Proteomes" id="UP000664164"/>
    </source>
</evidence>
<sequence>MTTMSRPPADPSELRPSAGARFRSWLLFGLQDSKGTHQGPGGLTDVHARKHSWWQVMCLTGVDYFSTLGYQPAIAALAAGVISPLATLVLVAVTLLGALPVYRRVAGESHRGEGSIAMLERLLPRWGGKLIVLVLLGFAATDFMITMTLSAADATAHVIQNPLVPGWLQGQNVLVTLFLLALLAAVFLRGFKEAIGVAVVLVALYLSLNVVVVAVSIFEAMTHPVAVSDWWLALTTSHGNPLLAVGIALLVFPKLALGLSGFETGVAVMPQVRSRAGDTDERPVGRIQGTRRLLTTAAIIMSSFLITTSFTTVVLIPEHEFQPGGQANGRALAFIAHEYLGVGFGTVYDVSTIAILWFAGASAMAGLLNLVPRYLPRYGMAPEWAKAVRPLVLVFTMVGFLITYIFDADVDAQGGAYATGVLVLMMSAAVAVTLSARRQKQRKRTVGFGIIAVVFIYTTIANIFERPEGIRIAAVFILGIIVVSLLSRIRRSFELHATHVHLDREALEFMSGEWEGPIRIIAHEPLRMTAQAYRDKLNSAIEVSHLPVAEEPLFLEVIVDDSSDFETELAVHGITRHGYRILEVHGPVVPNTIASVLLHIRDVTGMMPHIYFRWTEGNPVINLLKFLFLGEGEIAPVTREVLREAEPDVTRRPWVHVG</sequence>
<organism evidence="2 3">
    <name type="scientific">Arthrobacter cavernae</name>
    <dbReference type="NCBI Taxonomy" id="2817681"/>
    <lineage>
        <taxon>Bacteria</taxon>
        <taxon>Bacillati</taxon>
        <taxon>Actinomycetota</taxon>
        <taxon>Actinomycetes</taxon>
        <taxon>Micrococcales</taxon>
        <taxon>Micrococcaceae</taxon>
        <taxon>Arthrobacter</taxon>
    </lineage>
</organism>
<feature type="transmembrane region" description="Helical" evidence="1">
    <location>
        <begin position="73"/>
        <end position="102"/>
    </location>
</feature>
<accession>A0A939KNG3</accession>